<dbReference type="SMART" id="SM00052">
    <property type="entry name" value="EAL"/>
    <property type="match status" value="1"/>
</dbReference>
<dbReference type="InterPro" id="IPR035919">
    <property type="entry name" value="EAL_sf"/>
</dbReference>
<dbReference type="PROSITE" id="PS51833">
    <property type="entry name" value="HDOD"/>
    <property type="match status" value="1"/>
</dbReference>
<dbReference type="InterPro" id="IPR001633">
    <property type="entry name" value="EAL_dom"/>
</dbReference>
<gene>
    <name evidence="3" type="ORF">G3N55_03070</name>
</gene>
<dbReference type="Pfam" id="PF08668">
    <property type="entry name" value="HDOD"/>
    <property type="match status" value="1"/>
</dbReference>
<dbReference type="SUPFAM" id="SSF141868">
    <property type="entry name" value="EAL domain-like"/>
    <property type="match status" value="1"/>
</dbReference>
<dbReference type="AlphaFoldDB" id="A0A6N9TTK6"/>
<dbReference type="PIRSF" id="PIRSF003180">
    <property type="entry name" value="DiGMPpdiest_YuxH"/>
    <property type="match status" value="1"/>
</dbReference>
<dbReference type="Gene3D" id="3.20.20.450">
    <property type="entry name" value="EAL domain"/>
    <property type="match status" value="1"/>
</dbReference>
<dbReference type="InterPro" id="IPR013976">
    <property type="entry name" value="HDOD"/>
</dbReference>
<evidence type="ECO:0000313" key="4">
    <source>
        <dbReference type="Proteomes" id="UP000469346"/>
    </source>
</evidence>
<name>A0A6N9TTK6_DISTH</name>
<feature type="domain" description="HDOD" evidence="2">
    <location>
        <begin position="198"/>
        <end position="385"/>
    </location>
</feature>
<dbReference type="InterPro" id="IPR052340">
    <property type="entry name" value="RNase_Y/CdgJ"/>
</dbReference>
<dbReference type="EMBL" id="JAAGRR010000019">
    <property type="protein sequence ID" value="NDY41836.1"/>
    <property type="molecule type" value="Genomic_DNA"/>
</dbReference>
<sequence>MDLFIGRQPIFDRSQRVVAYELLYRSGRTNAFPGLDGNEATSRLLFNVFNSPSLDAITGGRRVFVNFTRDLLLSGAPVPIAPELLTVEILEDMEVDRALIAACRDLLRRGYRLALDDFVLTDATAELVPLASVIKVDWRATPPERVRELVARLSGRNLALLAEKIETRQEFDQARAMGFHYFQGFFFRRPVILQRTEVPASHWSYLQILQALQHPRLDFAEVEKIVAADATLTLKLLRYINSAAFALQSKISSIRQAIVLLGERNVRQWLSLFVMARMGDDKPRENVTLACIRARCGELLARRRRQADKAPSVFLLGVLSVLDTLMGRPLAELLEGLPLDPDIVEALLRARGPLADYLRLIIAYERGLWPSVERLAEGMGLDPAEVTETYLEAIKWAEEFMQVA</sequence>
<dbReference type="PROSITE" id="PS50883">
    <property type="entry name" value="EAL"/>
    <property type="match status" value="1"/>
</dbReference>
<evidence type="ECO:0000259" key="2">
    <source>
        <dbReference type="PROSITE" id="PS51833"/>
    </source>
</evidence>
<evidence type="ECO:0000259" key="1">
    <source>
        <dbReference type="PROSITE" id="PS50883"/>
    </source>
</evidence>
<dbReference type="Pfam" id="PF00563">
    <property type="entry name" value="EAL"/>
    <property type="match status" value="1"/>
</dbReference>
<dbReference type="PANTHER" id="PTHR33525">
    <property type="match status" value="1"/>
</dbReference>
<dbReference type="SUPFAM" id="SSF109604">
    <property type="entry name" value="HD-domain/PDEase-like"/>
    <property type="match status" value="1"/>
</dbReference>
<organism evidence="3 4">
    <name type="scientific">Dissulfurirhabdus thermomarina</name>
    <dbReference type="NCBI Taxonomy" id="1765737"/>
    <lineage>
        <taxon>Bacteria</taxon>
        <taxon>Deltaproteobacteria</taxon>
        <taxon>Dissulfurirhabdaceae</taxon>
        <taxon>Dissulfurirhabdus</taxon>
    </lineage>
</organism>
<dbReference type="Gene3D" id="1.10.3210.10">
    <property type="entry name" value="Hypothetical protein af1432"/>
    <property type="match status" value="1"/>
</dbReference>
<dbReference type="InterPro" id="IPR014408">
    <property type="entry name" value="dGMP_Pdiesterase_EAL/HD-GYP"/>
</dbReference>
<evidence type="ECO:0000313" key="3">
    <source>
        <dbReference type="EMBL" id="NDY41836.1"/>
    </source>
</evidence>
<reference evidence="3 4" key="1">
    <citation type="submission" date="2020-02" db="EMBL/GenBank/DDBJ databases">
        <title>Comparative genomics of sulfur disproportionating microorganisms.</title>
        <authorList>
            <person name="Ward L.M."/>
            <person name="Bertran E."/>
            <person name="Johnston D.T."/>
        </authorList>
    </citation>
    <scope>NUCLEOTIDE SEQUENCE [LARGE SCALE GENOMIC DNA]</scope>
    <source>
        <strain evidence="3 4">DSM 100025</strain>
    </source>
</reference>
<protein>
    <submittedName>
        <fullName evidence="3">HDOD domain-containing protein</fullName>
    </submittedName>
</protein>
<dbReference type="PANTHER" id="PTHR33525:SF4">
    <property type="entry name" value="CYCLIC DI-GMP PHOSPHODIESTERASE CDGJ"/>
    <property type="match status" value="1"/>
</dbReference>
<dbReference type="Proteomes" id="UP000469346">
    <property type="component" value="Unassembled WGS sequence"/>
</dbReference>
<feature type="domain" description="EAL" evidence="1">
    <location>
        <begin position="1"/>
        <end position="204"/>
    </location>
</feature>
<comment type="caution">
    <text evidence="3">The sequence shown here is derived from an EMBL/GenBank/DDBJ whole genome shotgun (WGS) entry which is preliminary data.</text>
</comment>
<dbReference type="RefSeq" id="WP_163297988.1">
    <property type="nucleotide sequence ID" value="NZ_JAAGRR010000019.1"/>
</dbReference>
<proteinExistence type="predicted"/>
<accession>A0A6N9TTK6</accession>
<keyword evidence="4" id="KW-1185">Reference proteome</keyword>